<proteinExistence type="predicted"/>
<organism evidence="1 2">
    <name type="scientific">Fusarium solani subsp. cucurbitae</name>
    <name type="common">Neocosmosporum cucurbitae</name>
    <dbReference type="NCBI Taxonomy" id="2747967"/>
    <lineage>
        <taxon>Eukaryota</taxon>
        <taxon>Fungi</taxon>
        <taxon>Dikarya</taxon>
        <taxon>Ascomycota</taxon>
        <taxon>Pezizomycotina</taxon>
        <taxon>Sordariomycetes</taxon>
        <taxon>Hypocreomycetidae</taxon>
        <taxon>Hypocreales</taxon>
        <taxon>Nectriaceae</taxon>
        <taxon>Fusarium</taxon>
        <taxon>Fusarium solani species complex</taxon>
    </lineage>
</organism>
<keyword evidence="2" id="KW-1185">Reference proteome</keyword>
<reference evidence="1" key="1">
    <citation type="submission" date="2021-11" db="EMBL/GenBank/DDBJ databases">
        <title>Fusarium solani-melongenae Genome sequencing and assembly.</title>
        <authorList>
            <person name="Xie S."/>
            <person name="Huang L."/>
            <person name="Zhang X."/>
        </authorList>
    </citation>
    <scope>NUCLEOTIDE SEQUENCE</scope>
    <source>
        <strain evidence="1">CRI 24-3</strain>
    </source>
</reference>
<evidence type="ECO:0000313" key="2">
    <source>
        <dbReference type="Proteomes" id="UP000830768"/>
    </source>
</evidence>
<dbReference type="EMBL" id="CP090041">
    <property type="protein sequence ID" value="UPL03532.1"/>
    <property type="molecule type" value="Genomic_DNA"/>
</dbReference>
<accession>A0ACD3ZR28</accession>
<sequence>MAESSSSKEPPPDIYKPLDKTTQEIRLIEILASEDPDAAVELRLFHRRLGDVSGQFIPFSYVWGDPKDTKPIKTNGISMEVTCNLADFLKQTRSSLPDILAKGSWDKPAFFWADAICINQLDPEERNHQVLLLKSIYSSAPLVLAWLGHFSNAHLAVSLAESLGPSYDLEPDRDWRELDYRPWMVENMHLWASPSQADEYWEAYRLLVRSPYWTRTWTFQEMVLPTHVLLMCGSSLLKWRSIIAVQQLLRVFAAMADDPSLPTAEVHYPFYRTLIRFLDVVESSIVEINEMRLKMASTSDSPNLTLVSRLANHRATDPRDKVYGLLGVIKTHLEADYTKDTPQVYKEFVSAWIDEMKDLNFLLYSQEHDRIARQNQTPLPSWAPDWEGLSPKEGHPRYNRNFGPSLADVFTFYDASERLPTSNGLLCDGLSTLVAAGVVASKVEEVYPRWPSDLSDTDFALGVLQFLIKRTSCFDSHLGPRIHIFQALFRTILPSERIYSLFQTRYASLHRSVALCFLVCILASATDSVPPDWPSIAGTYLWQLGIPLGQDFSRTWREEIFEGYSAESGMTDCEDVVVALERAWENVRERRRPDEGYEITSRTQSEICHKQWLPRNFHRRSGRGLGGCARWLQSTCAS</sequence>
<protein>
    <submittedName>
        <fullName evidence="1">Uncharacterized protein</fullName>
    </submittedName>
</protein>
<dbReference type="Proteomes" id="UP000830768">
    <property type="component" value="Chromosome 13"/>
</dbReference>
<gene>
    <name evidence="1" type="ORF">LCI18_014466</name>
</gene>
<evidence type="ECO:0000313" key="1">
    <source>
        <dbReference type="EMBL" id="UPL03532.1"/>
    </source>
</evidence>
<name>A0ACD3ZR28_FUSSC</name>